<protein>
    <recommendedName>
        <fullName evidence="3">AIG1-type G domain-containing protein</fullName>
    </recommendedName>
</protein>
<organism evidence="1 2">
    <name type="scientific">Penicillium malachiteum</name>
    <dbReference type="NCBI Taxonomy" id="1324776"/>
    <lineage>
        <taxon>Eukaryota</taxon>
        <taxon>Fungi</taxon>
        <taxon>Dikarya</taxon>
        <taxon>Ascomycota</taxon>
        <taxon>Pezizomycotina</taxon>
        <taxon>Eurotiomycetes</taxon>
        <taxon>Eurotiomycetidae</taxon>
        <taxon>Eurotiales</taxon>
        <taxon>Aspergillaceae</taxon>
        <taxon>Penicillium</taxon>
    </lineage>
</organism>
<reference evidence="1" key="1">
    <citation type="journal article" date="2023" name="IMA Fungus">
        <title>Comparative genomic study of the Penicillium genus elucidates a diverse pangenome and 15 lateral gene transfer events.</title>
        <authorList>
            <person name="Petersen C."/>
            <person name="Sorensen T."/>
            <person name="Nielsen M.R."/>
            <person name="Sondergaard T.E."/>
            <person name="Sorensen J.L."/>
            <person name="Fitzpatrick D.A."/>
            <person name="Frisvad J.C."/>
            <person name="Nielsen K.L."/>
        </authorList>
    </citation>
    <scope>NUCLEOTIDE SEQUENCE</scope>
    <source>
        <strain evidence="1">IBT 17514</strain>
    </source>
</reference>
<dbReference type="Proteomes" id="UP001215712">
    <property type="component" value="Unassembled WGS sequence"/>
</dbReference>
<evidence type="ECO:0000313" key="2">
    <source>
        <dbReference type="Proteomes" id="UP001215712"/>
    </source>
</evidence>
<accession>A0AAD6HXC0</accession>
<comment type="caution">
    <text evidence="1">The sequence shown here is derived from an EMBL/GenBank/DDBJ whole genome shotgun (WGS) entry which is preliminary data.</text>
</comment>
<sequence length="264" mass="29942">MEYHLGHAYINGDFYLFVDTPGLNETGGNNADILREIGRFLGATRDSVIYAGVLYVHPVGVQFSNDCQRALEFLEHLCGLEYSPYILFVTTMWDELNQERAMKRHNENIKQIKEQKTKEYTVPPLIVQELRAHVPLPATTAGQYLRMIYSEASITKMLTYGAGYSAGTEGSEFPNLNRAKENESKGFDWIGSAINIVVHSIKFPFRMIQTFVTMLWDLIGILRTRVSIVRVMPYRFTDNGVEVCLTLLGGFSVIVGYERPGGFY</sequence>
<dbReference type="InterPro" id="IPR027417">
    <property type="entry name" value="P-loop_NTPase"/>
</dbReference>
<evidence type="ECO:0008006" key="3">
    <source>
        <dbReference type="Google" id="ProtNLM"/>
    </source>
</evidence>
<dbReference type="AlphaFoldDB" id="A0AAD6HXC0"/>
<gene>
    <name evidence="1" type="ORF">N7493_000970</name>
</gene>
<proteinExistence type="predicted"/>
<dbReference type="SUPFAM" id="SSF52540">
    <property type="entry name" value="P-loop containing nucleoside triphosphate hydrolases"/>
    <property type="match status" value="1"/>
</dbReference>
<name>A0AAD6HXC0_9EURO</name>
<evidence type="ECO:0000313" key="1">
    <source>
        <dbReference type="EMBL" id="KAJ5741098.1"/>
    </source>
</evidence>
<reference evidence="1" key="2">
    <citation type="submission" date="2023-01" db="EMBL/GenBank/DDBJ databases">
        <authorList>
            <person name="Petersen C."/>
        </authorList>
    </citation>
    <scope>NUCLEOTIDE SEQUENCE</scope>
    <source>
        <strain evidence="1">IBT 17514</strain>
    </source>
</reference>
<dbReference type="EMBL" id="JAQJAN010000001">
    <property type="protein sequence ID" value="KAJ5741098.1"/>
    <property type="molecule type" value="Genomic_DNA"/>
</dbReference>
<dbReference type="Gene3D" id="3.40.50.300">
    <property type="entry name" value="P-loop containing nucleotide triphosphate hydrolases"/>
    <property type="match status" value="1"/>
</dbReference>
<keyword evidence="2" id="KW-1185">Reference proteome</keyword>